<name>A0ABU9XF93_9BACI</name>
<sequence length="237" mass="27511">MSFDIIFNNNLIEVLGFFFAIVVIFYFATRINRGLSVKPKAWKIFVVIVVGIFSFSITLTFNMLIKIPLLPLGVWLLYFVLRSDENRWRTYRKFAWLGFWSNFLFLLISLVTIPIFNFVYPKDDLTTYLANIENTSIHAIHPSGESLSLDRESLQKQIPSMTKEEINSDQWYNDTYLSESSPKEERFPYQLIGALPKWGSSLNVMILIEDDGKGILITTTKEQQYFRSDKSLLEGGE</sequence>
<dbReference type="RefSeq" id="WP_345824418.1">
    <property type="nucleotide sequence ID" value="NZ_JBDIML010000002.1"/>
</dbReference>
<reference evidence="2 3" key="1">
    <citation type="submission" date="2024-05" db="EMBL/GenBank/DDBJ databases">
        <authorList>
            <person name="Haq I."/>
            <person name="Ullah Z."/>
            <person name="Ahmad R."/>
            <person name="Li M."/>
            <person name="Tong Y."/>
        </authorList>
    </citation>
    <scope>NUCLEOTIDE SEQUENCE [LARGE SCALE GENOMIC DNA]</scope>
    <source>
        <strain evidence="2 3">16A2E</strain>
    </source>
</reference>
<comment type="caution">
    <text evidence="2">The sequence shown here is derived from an EMBL/GenBank/DDBJ whole genome shotgun (WGS) entry which is preliminary data.</text>
</comment>
<organism evidence="2 3">
    <name type="scientific">Ornithinibacillus xuwenensis</name>
    <dbReference type="NCBI Taxonomy" id="3144668"/>
    <lineage>
        <taxon>Bacteria</taxon>
        <taxon>Bacillati</taxon>
        <taxon>Bacillota</taxon>
        <taxon>Bacilli</taxon>
        <taxon>Bacillales</taxon>
        <taxon>Bacillaceae</taxon>
        <taxon>Ornithinibacillus</taxon>
    </lineage>
</organism>
<keyword evidence="1" id="KW-1133">Transmembrane helix</keyword>
<accession>A0ABU9XF93</accession>
<dbReference type="EMBL" id="JBDIML010000002">
    <property type="protein sequence ID" value="MEN2766955.1"/>
    <property type="molecule type" value="Genomic_DNA"/>
</dbReference>
<proteinExistence type="predicted"/>
<feature type="transmembrane region" description="Helical" evidence="1">
    <location>
        <begin position="65"/>
        <end position="82"/>
    </location>
</feature>
<protein>
    <submittedName>
        <fullName evidence="2">Uncharacterized protein</fullName>
    </submittedName>
</protein>
<keyword evidence="1" id="KW-0812">Transmembrane</keyword>
<gene>
    <name evidence="2" type="ORF">ABC228_07140</name>
</gene>
<keyword evidence="1" id="KW-0472">Membrane</keyword>
<evidence type="ECO:0000313" key="3">
    <source>
        <dbReference type="Proteomes" id="UP001444625"/>
    </source>
</evidence>
<evidence type="ECO:0000313" key="2">
    <source>
        <dbReference type="EMBL" id="MEN2766955.1"/>
    </source>
</evidence>
<feature type="transmembrane region" description="Helical" evidence="1">
    <location>
        <begin position="41"/>
        <end position="59"/>
    </location>
</feature>
<evidence type="ECO:0000256" key="1">
    <source>
        <dbReference type="SAM" id="Phobius"/>
    </source>
</evidence>
<dbReference type="Proteomes" id="UP001444625">
    <property type="component" value="Unassembled WGS sequence"/>
</dbReference>
<keyword evidence="3" id="KW-1185">Reference proteome</keyword>
<feature type="transmembrane region" description="Helical" evidence="1">
    <location>
        <begin position="12"/>
        <end position="29"/>
    </location>
</feature>
<feature type="transmembrane region" description="Helical" evidence="1">
    <location>
        <begin position="94"/>
        <end position="120"/>
    </location>
</feature>